<dbReference type="SMART" id="SM00382">
    <property type="entry name" value="AAA"/>
    <property type="match status" value="1"/>
</dbReference>
<dbReference type="Pfam" id="PF00005">
    <property type="entry name" value="ABC_tran"/>
    <property type="match status" value="1"/>
</dbReference>
<evidence type="ECO:0000256" key="4">
    <source>
        <dbReference type="ARBA" id="ARBA00022840"/>
    </source>
</evidence>
<evidence type="ECO:0000256" key="1">
    <source>
        <dbReference type="ARBA" id="ARBA00005417"/>
    </source>
</evidence>
<accession>A0A1M4S605</accession>
<comment type="caution">
    <text evidence="6">The sequence shown here is derived from an EMBL/GenBank/DDBJ whole genome shotgun (WGS) entry which is preliminary data.</text>
</comment>
<evidence type="ECO:0000259" key="5">
    <source>
        <dbReference type="PROSITE" id="PS50893"/>
    </source>
</evidence>
<keyword evidence="2" id="KW-0813">Transport</keyword>
<reference evidence="6" key="1">
    <citation type="submission" date="2016-11" db="EMBL/GenBank/DDBJ databases">
        <authorList>
            <person name="Varghese N."/>
            <person name="Submissions S."/>
        </authorList>
    </citation>
    <scope>NUCLEOTIDE SEQUENCE [LARGE SCALE GENOMIC DNA]</scope>
    <source>
        <strain evidence="6">DSM 16785</strain>
    </source>
</reference>
<dbReference type="OrthoDB" id="9809205at2"/>
<dbReference type="AlphaFoldDB" id="A0A1M4S605"/>
<protein>
    <submittedName>
        <fullName evidence="6">ABC-2 type transport system ATP-binding protein</fullName>
    </submittedName>
</protein>
<organism evidence="6 7">
    <name type="scientific">Marinitoga hydrogenitolerans (strain DSM 16785 / JCM 12826 / AT1271)</name>
    <dbReference type="NCBI Taxonomy" id="1122195"/>
    <lineage>
        <taxon>Bacteria</taxon>
        <taxon>Thermotogati</taxon>
        <taxon>Thermotogota</taxon>
        <taxon>Thermotogae</taxon>
        <taxon>Petrotogales</taxon>
        <taxon>Petrotogaceae</taxon>
        <taxon>Marinitoga</taxon>
    </lineage>
</organism>
<proteinExistence type="inferred from homology"/>
<keyword evidence="3" id="KW-0547">Nucleotide-binding</keyword>
<evidence type="ECO:0000256" key="3">
    <source>
        <dbReference type="ARBA" id="ARBA00022741"/>
    </source>
</evidence>
<comment type="similarity">
    <text evidence="1">Belongs to the ABC transporter superfamily.</text>
</comment>
<keyword evidence="4 6" id="KW-0067">ATP-binding</keyword>
<dbReference type="GO" id="GO:0005524">
    <property type="term" value="F:ATP binding"/>
    <property type="evidence" value="ECO:0007669"/>
    <property type="project" value="UniProtKB-KW"/>
</dbReference>
<dbReference type="GO" id="GO:0016887">
    <property type="term" value="F:ATP hydrolysis activity"/>
    <property type="evidence" value="ECO:0007669"/>
    <property type="project" value="InterPro"/>
</dbReference>
<evidence type="ECO:0000313" key="6">
    <source>
        <dbReference type="EMBL" id="SHE27610.1"/>
    </source>
</evidence>
<sequence>MSKAIEMKNVTRKFGEVIALNNVNFEIDEKKIVGLLGPNGAGKSTLMKIISTLILPSSGEVKAFGIDVIKEKNTVRNFISLVSDYTVLEDELTPYENLILFGKISNVKENLKSKALNLLEDFGLSQYKNRLTKNLSSGNKQKLNIARSLIKDPKLLLLDEPTIAIDVETSRFIREYILDQNLKNDKTILISSHYMWEVEQIASEIAILVDGKIVIQDKMINIIRDFENKISIIEIELESSDYLTNLESLKNEKNIFGLKIISPTTAIIETPLKQNHFDELLKNHNIKGSYRNMKISLEDVYSYITKGRY</sequence>
<dbReference type="InterPro" id="IPR027417">
    <property type="entry name" value="P-loop_NTPase"/>
</dbReference>
<dbReference type="Gene3D" id="3.40.50.300">
    <property type="entry name" value="P-loop containing nucleotide triphosphate hydrolases"/>
    <property type="match status" value="1"/>
</dbReference>
<feature type="domain" description="ABC transporter" evidence="5">
    <location>
        <begin position="5"/>
        <end position="235"/>
    </location>
</feature>
<dbReference type="STRING" id="1122195.SAMN02745164_00066"/>
<dbReference type="Proteomes" id="UP000184334">
    <property type="component" value="Unassembled WGS sequence"/>
</dbReference>
<dbReference type="InterPro" id="IPR017871">
    <property type="entry name" value="ABC_transporter-like_CS"/>
</dbReference>
<dbReference type="PROSITE" id="PS50893">
    <property type="entry name" value="ABC_TRANSPORTER_2"/>
    <property type="match status" value="1"/>
</dbReference>
<dbReference type="PANTHER" id="PTHR42711:SF5">
    <property type="entry name" value="ABC TRANSPORTER ATP-BINDING PROTEIN NATA"/>
    <property type="match status" value="1"/>
</dbReference>
<dbReference type="SUPFAM" id="SSF52540">
    <property type="entry name" value="P-loop containing nucleoside triphosphate hydrolases"/>
    <property type="match status" value="1"/>
</dbReference>
<evidence type="ECO:0000256" key="2">
    <source>
        <dbReference type="ARBA" id="ARBA00022448"/>
    </source>
</evidence>
<dbReference type="RefSeq" id="WP_072862224.1">
    <property type="nucleotide sequence ID" value="NZ_FQUI01000001.1"/>
</dbReference>
<name>A0A1M4S605_MARH1</name>
<dbReference type="PANTHER" id="PTHR42711">
    <property type="entry name" value="ABC TRANSPORTER ATP-BINDING PROTEIN"/>
    <property type="match status" value="1"/>
</dbReference>
<keyword evidence="7" id="KW-1185">Reference proteome</keyword>
<evidence type="ECO:0000313" key="7">
    <source>
        <dbReference type="Proteomes" id="UP000184334"/>
    </source>
</evidence>
<dbReference type="PROSITE" id="PS00211">
    <property type="entry name" value="ABC_TRANSPORTER_1"/>
    <property type="match status" value="1"/>
</dbReference>
<gene>
    <name evidence="6" type="ORF">SAMN02745164_00066</name>
</gene>
<dbReference type="InterPro" id="IPR003439">
    <property type="entry name" value="ABC_transporter-like_ATP-bd"/>
</dbReference>
<dbReference type="InterPro" id="IPR003593">
    <property type="entry name" value="AAA+_ATPase"/>
</dbReference>
<dbReference type="EMBL" id="FQUI01000001">
    <property type="protein sequence ID" value="SHE27610.1"/>
    <property type="molecule type" value="Genomic_DNA"/>
</dbReference>
<dbReference type="InterPro" id="IPR050763">
    <property type="entry name" value="ABC_transporter_ATP-binding"/>
</dbReference>